<organism evidence="2 3">
    <name type="scientific">Cirrhinus mrigala</name>
    <name type="common">Mrigala</name>
    <dbReference type="NCBI Taxonomy" id="683832"/>
    <lineage>
        <taxon>Eukaryota</taxon>
        <taxon>Metazoa</taxon>
        <taxon>Chordata</taxon>
        <taxon>Craniata</taxon>
        <taxon>Vertebrata</taxon>
        <taxon>Euteleostomi</taxon>
        <taxon>Actinopterygii</taxon>
        <taxon>Neopterygii</taxon>
        <taxon>Teleostei</taxon>
        <taxon>Ostariophysi</taxon>
        <taxon>Cypriniformes</taxon>
        <taxon>Cyprinidae</taxon>
        <taxon>Labeoninae</taxon>
        <taxon>Labeonini</taxon>
        <taxon>Cirrhinus</taxon>
    </lineage>
</organism>
<dbReference type="AlphaFoldDB" id="A0ABD0QW77"/>
<protein>
    <submittedName>
        <fullName evidence="2">Uncharacterized protein</fullName>
    </submittedName>
</protein>
<evidence type="ECO:0000313" key="2">
    <source>
        <dbReference type="EMBL" id="KAL0190489.1"/>
    </source>
</evidence>
<keyword evidence="3" id="KW-1185">Reference proteome</keyword>
<accession>A0ABD0QW77</accession>
<dbReference type="Proteomes" id="UP001529510">
    <property type="component" value="Unassembled WGS sequence"/>
</dbReference>
<gene>
    <name evidence="2" type="ORF">M9458_013187</name>
</gene>
<feature type="non-terminal residue" evidence="2">
    <location>
        <position position="1"/>
    </location>
</feature>
<feature type="non-terminal residue" evidence="2">
    <location>
        <position position="65"/>
    </location>
</feature>
<comment type="caution">
    <text evidence="2">The sequence shown here is derived from an EMBL/GenBank/DDBJ whole genome shotgun (WGS) entry which is preliminary data.</text>
</comment>
<feature type="region of interest" description="Disordered" evidence="1">
    <location>
        <begin position="1"/>
        <end position="23"/>
    </location>
</feature>
<name>A0ABD0QW77_CIRMR</name>
<dbReference type="EMBL" id="JAMKFB020000006">
    <property type="protein sequence ID" value="KAL0190489.1"/>
    <property type="molecule type" value="Genomic_DNA"/>
</dbReference>
<proteinExistence type="predicted"/>
<sequence length="65" mass="7377">KGKTLLDVLQRPQPPADSGSLTAGADYSQAVRGVLEVVHEVVHQYRRLEGLLQHRKLRLHQRLQL</sequence>
<reference evidence="2 3" key="1">
    <citation type="submission" date="2024-05" db="EMBL/GenBank/DDBJ databases">
        <title>Genome sequencing and assembly of Indian major carp, Cirrhinus mrigala (Hamilton, 1822).</title>
        <authorList>
            <person name="Mohindra V."/>
            <person name="Chowdhury L.M."/>
            <person name="Lal K."/>
            <person name="Jena J.K."/>
        </authorList>
    </citation>
    <scope>NUCLEOTIDE SEQUENCE [LARGE SCALE GENOMIC DNA]</scope>
    <source>
        <strain evidence="2">CM1030</strain>
        <tissue evidence="2">Blood</tissue>
    </source>
</reference>
<evidence type="ECO:0000256" key="1">
    <source>
        <dbReference type="SAM" id="MobiDB-lite"/>
    </source>
</evidence>
<evidence type="ECO:0000313" key="3">
    <source>
        <dbReference type="Proteomes" id="UP001529510"/>
    </source>
</evidence>